<evidence type="ECO:0000256" key="10">
    <source>
        <dbReference type="SAM" id="MobiDB-lite"/>
    </source>
</evidence>
<evidence type="ECO:0000256" key="6">
    <source>
        <dbReference type="ARBA" id="ARBA00023015"/>
    </source>
</evidence>
<organism evidence="12 13">
    <name type="scientific">Populus tomentosa</name>
    <name type="common">Chinese white poplar</name>
    <dbReference type="NCBI Taxonomy" id="118781"/>
    <lineage>
        <taxon>Eukaryota</taxon>
        <taxon>Viridiplantae</taxon>
        <taxon>Streptophyta</taxon>
        <taxon>Embryophyta</taxon>
        <taxon>Tracheophyta</taxon>
        <taxon>Spermatophyta</taxon>
        <taxon>Magnoliopsida</taxon>
        <taxon>eudicotyledons</taxon>
        <taxon>Gunneridae</taxon>
        <taxon>Pentapetalae</taxon>
        <taxon>rosids</taxon>
        <taxon>fabids</taxon>
        <taxon>Malpighiales</taxon>
        <taxon>Salicaceae</taxon>
        <taxon>Saliceae</taxon>
        <taxon>Populus</taxon>
    </lineage>
</organism>
<gene>
    <name evidence="12" type="ORF">POTOM_041517</name>
</gene>
<evidence type="ECO:0000256" key="8">
    <source>
        <dbReference type="ARBA" id="ARBA00023242"/>
    </source>
</evidence>
<dbReference type="OrthoDB" id="852314at2759"/>
<evidence type="ECO:0000256" key="3">
    <source>
        <dbReference type="ARBA" id="ARBA00022737"/>
    </source>
</evidence>
<keyword evidence="3" id="KW-0677">Repeat</keyword>
<feature type="compositionally biased region" description="Low complexity" evidence="10">
    <location>
        <begin position="328"/>
        <end position="340"/>
    </location>
</feature>
<dbReference type="GO" id="GO:0008270">
    <property type="term" value="F:zinc ion binding"/>
    <property type="evidence" value="ECO:0007669"/>
    <property type="project" value="UniProtKB-KW"/>
</dbReference>
<keyword evidence="2" id="KW-0479">Metal-binding</keyword>
<protein>
    <recommendedName>
        <fullName evidence="11">C2H2-type domain-containing protein</fullName>
    </recommendedName>
</protein>
<evidence type="ECO:0000259" key="11">
    <source>
        <dbReference type="PROSITE" id="PS50157"/>
    </source>
</evidence>
<dbReference type="GO" id="GO:0005634">
    <property type="term" value="C:nucleus"/>
    <property type="evidence" value="ECO:0007669"/>
    <property type="project" value="UniProtKB-SubCell"/>
</dbReference>
<keyword evidence="8" id="KW-0539">Nucleus</keyword>
<evidence type="ECO:0000256" key="7">
    <source>
        <dbReference type="ARBA" id="ARBA00023163"/>
    </source>
</evidence>
<dbReference type="PANTHER" id="PTHR26374">
    <property type="entry name" value="ZINC FINGER PROTEIN ZAT5"/>
    <property type="match status" value="1"/>
</dbReference>
<evidence type="ECO:0000256" key="5">
    <source>
        <dbReference type="ARBA" id="ARBA00022833"/>
    </source>
</evidence>
<accession>A0A8X7YQZ7</accession>
<dbReference type="SMART" id="SM00355">
    <property type="entry name" value="ZnF_C2H2"/>
    <property type="match status" value="2"/>
</dbReference>
<proteinExistence type="predicted"/>
<reference evidence="12" key="1">
    <citation type="journal article" date="2020" name="bioRxiv">
        <title>Hybrid origin of Populus tomentosa Carr. identified through genome sequencing and phylogenomic analysis.</title>
        <authorList>
            <person name="An X."/>
            <person name="Gao K."/>
            <person name="Chen Z."/>
            <person name="Li J."/>
            <person name="Yang X."/>
            <person name="Yang X."/>
            <person name="Zhou J."/>
            <person name="Guo T."/>
            <person name="Zhao T."/>
            <person name="Huang S."/>
            <person name="Miao D."/>
            <person name="Khan W.U."/>
            <person name="Rao P."/>
            <person name="Ye M."/>
            <person name="Lei B."/>
            <person name="Liao W."/>
            <person name="Wang J."/>
            <person name="Ji L."/>
            <person name="Li Y."/>
            <person name="Guo B."/>
            <person name="Mustafa N.S."/>
            <person name="Li S."/>
            <person name="Yun Q."/>
            <person name="Keller S.R."/>
            <person name="Mao J."/>
            <person name="Zhang R."/>
            <person name="Strauss S.H."/>
        </authorList>
    </citation>
    <scope>NUCLEOTIDE SEQUENCE</scope>
    <source>
        <strain evidence="12">GM15</strain>
        <tissue evidence="12">Leaf</tissue>
    </source>
</reference>
<dbReference type="PROSITE" id="PS50157">
    <property type="entry name" value="ZINC_FINGER_C2H2_2"/>
    <property type="match status" value="2"/>
</dbReference>
<dbReference type="Proteomes" id="UP000886885">
    <property type="component" value="Chromosome 11D"/>
</dbReference>
<evidence type="ECO:0000256" key="1">
    <source>
        <dbReference type="ARBA" id="ARBA00004123"/>
    </source>
</evidence>
<evidence type="ECO:0000256" key="2">
    <source>
        <dbReference type="ARBA" id="ARBA00022723"/>
    </source>
</evidence>
<dbReference type="Pfam" id="PF13912">
    <property type="entry name" value="zf-C2H2_6"/>
    <property type="match status" value="2"/>
</dbReference>
<dbReference type="AlphaFoldDB" id="A0A8X7YQZ7"/>
<keyword evidence="7" id="KW-0804">Transcription</keyword>
<feature type="region of interest" description="Disordered" evidence="10">
    <location>
        <begin position="318"/>
        <end position="348"/>
    </location>
</feature>
<keyword evidence="6" id="KW-0805">Transcription regulation</keyword>
<keyword evidence="4 9" id="KW-0863">Zinc-finger</keyword>
<keyword evidence="5" id="KW-0862">Zinc</keyword>
<dbReference type="EMBL" id="JAAWWB010000022">
    <property type="protein sequence ID" value="KAG6755684.1"/>
    <property type="molecule type" value="Genomic_DNA"/>
</dbReference>
<dbReference type="InterPro" id="IPR013087">
    <property type="entry name" value="Znf_C2H2_type"/>
</dbReference>
<feature type="domain" description="C2H2-type" evidence="11">
    <location>
        <begin position="286"/>
        <end position="308"/>
    </location>
</feature>
<evidence type="ECO:0000313" key="13">
    <source>
        <dbReference type="Proteomes" id="UP000886885"/>
    </source>
</evidence>
<evidence type="ECO:0000256" key="4">
    <source>
        <dbReference type="ARBA" id="ARBA00022771"/>
    </source>
</evidence>
<evidence type="ECO:0000256" key="9">
    <source>
        <dbReference type="PROSITE-ProRule" id="PRU00042"/>
    </source>
</evidence>
<feature type="domain" description="C2H2-type" evidence="11">
    <location>
        <begin position="227"/>
        <end position="254"/>
    </location>
</feature>
<dbReference type="PROSITE" id="PS00028">
    <property type="entry name" value="ZINC_FINGER_C2H2_1"/>
    <property type="match status" value="2"/>
</dbReference>
<evidence type="ECO:0000313" key="12">
    <source>
        <dbReference type="EMBL" id="KAG6755684.1"/>
    </source>
</evidence>
<name>A0A8X7YQZ7_POPTO</name>
<sequence length="442" mass="49473">MFASAELQHINGGRAAVAATGLLCIRPTTLYILCTIRSDLLYASCNFMSKSCKARNKVFPSGKSWGGNIRACYKKEEDEKDGEDTEDWTVHECSSSESESEFELHVDVDESGTKGSVEPVDLREYLPRGWSGNSKKKRSRKNKLKFAALNQARKKSFADHILEAAALNLLLWPSVCDSKQKGIREELAKYQDRFAHQLALNKKPMKSIAYTREKRPSEFKVGHKRTYVCRECGLVFDSFQGLGGHLAAHNRKREREKEGKLDLVSRVHQDSRGKNVIIGDAPRKEYKCNMCERSFPSGQALGGHMSYHGPAHKVYKHEDSHHTTADTENNYSASSYEASNGADSHFNPPSRVQVSHLDPQPGSALDLNMAPHEGVWGNGVGVQNKSQLNAVVYREFSSLCILYPAVAQHFSTFDLSAIFDGNVLASLRMQSDVQLAWTKFFF</sequence>
<dbReference type="PANTHER" id="PTHR26374:SF466">
    <property type="entry name" value="OS09G0122000 PROTEIN"/>
    <property type="match status" value="1"/>
</dbReference>
<comment type="subcellular location">
    <subcellularLocation>
        <location evidence="1">Nucleus</location>
    </subcellularLocation>
</comment>
<comment type="caution">
    <text evidence="12">The sequence shown here is derived from an EMBL/GenBank/DDBJ whole genome shotgun (WGS) entry which is preliminary data.</text>
</comment>
<keyword evidence="13" id="KW-1185">Reference proteome</keyword>